<dbReference type="Proteomes" id="UP000321514">
    <property type="component" value="Unassembled WGS sequence"/>
</dbReference>
<sequence>MQTLSRPAARTLALLSLLVSSMAVAQAPTAERDSDFPRWLGLSVRAGYLMPGGQMDGSPDPFYLYEVYKGLFAAIVEPTVRIGSNVELGPWLQLSHAQMRVRCSSDTTCPGSHLRFGLQGNYHWNPSGPYNPWTGVALGYERASFNVQGIDITYSGPDVTLQAGFDRNLGGSFWAGLFVSGSGGRYDSLEVKFNGRTGDESLRERTVHLWIGFGVRVRMAAPH</sequence>
<keyword evidence="4" id="KW-1185">Reference proteome</keyword>
<reference evidence="3 4" key="1">
    <citation type="submission" date="2016-10" db="EMBL/GenBank/DDBJ databases">
        <authorList>
            <person name="Varghese N."/>
            <person name="Submissions S."/>
        </authorList>
    </citation>
    <scope>NUCLEOTIDE SEQUENCE [LARGE SCALE GENOMIC DNA]</scope>
    <source>
        <strain evidence="3 4">DSM 16525</strain>
    </source>
</reference>
<keyword evidence="1" id="KW-0732">Signal</keyword>
<dbReference type="EMBL" id="BJXR01000054">
    <property type="protein sequence ID" value="GEN12112.1"/>
    <property type="molecule type" value="Genomic_DNA"/>
</dbReference>
<evidence type="ECO:0000313" key="5">
    <source>
        <dbReference type="Proteomes" id="UP000321514"/>
    </source>
</evidence>
<dbReference type="RefSeq" id="WP_074957992.1">
    <property type="nucleotide sequence ID" value="NZ_BJXR01000054.1"/>
</dbReference>
<dbReference type="STRING" id="1334629.MFUL124B02_12915"/>
<proteinExistence type="predicted"/>
<gene>
    <name evidence="2" type="ORF">MFU01_71490</name>
    <name evidence="3" type="ORF">SAMN05443572_111223</name>
</gene>
<reference evidence="2 5" key="2">
    <citation type="submission" date="2019-07" db="EMBL/GenBank/DDBJ databases">
        <title>Whole genome shotgun sequence of Myxococcus fulvus NBRC 100333.</title>
        <authorList>
            <person name="Hosoyama A."/>
            <person name="Uohara A."/>
            <person name="Ohji S."/>
            <person name="Ichikawa N."/>
        </authorList>
    </citation>
    <scope>NUCLEOTIDE SEQUENCE [LARGE SCALE GENOMIC DNA]</scope>
    <source>
        <strain evidence="2 5">NBRC 100333</strain>
    </source>
</reference>
<evidence type="ECO:0000313" key="4">
    <source>
        <dbReference type="Proteomes" id="UP000183760"/>
    </source>
</evidence>
<evidence type="ECO:0000256" key="1">
    <source>
        <dbReference type="SAM" id="SignalP"/>
    </source>
</evidence>
<feature type="signal peptide" evidence="1">
    <location>
        <begin position="1"/>
        <end position="25"/>
    </location>
</feature>
<dbReference type="AlphaFoldDB" id="A0A511TFE2"/>
<organism evidence="2 5">
    <name type="scientific">Myxococcus fulvus</name>
    <dbReference type="NCBI Taxonomy" id="33"/>
    <lineage>
        <taxon>Bacteria</taxon>
        <taxon>Pseudomonadati</taxon>
        <taxon>Myxococcota</taxon>
        <taxon>Myxococcia</taxon>
        <taxon>Myxococcales</taxon>
        <taxon>Cystobacterineae</taxon>
        <taxon>Myxococcaceae</taxon>
        <taxon>Myxococcus</taxon>
    </lineage>
</organism>
<evidence type="ECO:0000313" key="2">
    <source>
        <dbReference type="EMBL" id="GEN12112.1"/>
    </source>
</evidence>
<feature type="chain" id="PRO_5022800088" description="Outer membrane protein beta-barrel domain-containing protein" evidence="1">
    <location>
        <begin position="26"/>
        <end position="223"/>
    </location>
</feature>
<comment type="caution">
    <text evidence="2">The sequence shown here is derived from an EMBL/GenBank/DDBJ whole genome shotgun (WGS) entry which is preliminary data.</text>
</comment>
<dbReference type="OrthoDB" id="5382054at2"/>
<evidence type="ECO:0008006" key="6">
    <source>
        <dbReference type="Google" id="ProtNLM"/>
    </source>
</evidence>
<evidence type="ECO:0000313" key="3">
    <source>
        <dbReference type="EMBL" id="SEU36560.1"/>
    </source>
</evidence>
<accession>A0A511TFE2</accession>
<dbReference type="EMBL" id="FOIB01000011">
    <property type="protein sequence ID" value="SEU36560.1"/>
    <property type="molecule type" value="Genomic_DNA"/>
</dbReference>
<dbReference type="Proteomes" id="UP000183760">
    <property type="component" value="Unassembled WGS sequence"/>
</dbReference>
<name>A0A511TFE2_MYXFU</name>
<protein>
    <recommendedName>
        <fullName evidence="6">Outer membrane protein beta-barrel domain-containing protein</fullName>
    </recommendedName>
</protein>